<dbReference type="Proteomes" id="UP001602245">
    <property type="component" value="Unassembled WGS sequence"/>
</dbReference>
<dbReference type="RefSeq" id="WP_020517704.1">
    <property type="nucleotide sequence ID" value="NZ_JBIAZU010000006.1"/>
</dbReference>
<name>A0ABW6WNS6_9ACTN</name>
<gene>
    <name evidence="1" type="ORF">ACFY35_34795</name>
</gene>
<accession>A0ABW6WNS6</accession>
<keyword evidence="2" id="KW-1185">Reference proteome</keyword>
<sequence length="56" mass="6104">MLAHRRLPGGDLQVLEWLRPVPEEEADGRLVVADLFYADGPNLYATAADARLAGRG</sequence>
<evidence type="ECO:0000313" key="2">
    <source>
        <dbReference type="Proteomes" id="UP001602245"/>
    </source>
</evidence>
<reference evidence="1 2" key="1">
    <citation type="submission" date="2024-10" db="EMBL/GenBank/DDBJ databases">
        <title>The Natural Products Discovery Center: Release of the First 8490 Sequenced Strains for Exploring Actinobacteria Biosynthetic Diversity.</title>
        <authorList>
            <person name="Kalkreuter E."/>
            <person name="Kautsar S.A."/>
            <person name="Yang D."/>
            <person name="Bader C.D."/>
            <person name="Teijaro C.N."/>
            <person name="Fluegel L."/>
            <person name="Davis C.M."/>
            <person name="Simpson J.R."/>
            <person name="Lauterbach L."/>
            <person name="Steele A.D."/>
            <person name="Gui C."/>
            <person name="Meng S."/>
            <person name="Li G."/>
            <person name="Viehrig K."/>
            <person name="Ye F."/>
            <person name="Su P."/>
            <person name="Kiefer A.F."/>
            <person name="Nichols A."/>
            <person name="Cepeda A.J."/>
            <person name="Yan W."/>
            <person name="Fan B."/>
            <person name="Jiang Y."/>
            <person name="Adhikari A."/>
            <person name="Zheng C.-J."/>
            <person name="Schuster L."/>
            <person name="Cowan T.M."/>
            <person name="Smanski M.J."/>
            <person name="Chevrette M.G."/>
            <person name="De Carvalho L.P.S."/>
            <person name="Shen B."/>
        </authorList>
    </citation>
    <scope>NUCLEOTIDE SEQUENCE [LARGE SCALE GENOMIC DNA]</scope>
    <source>
        <strain evidence="1 2">NPDC000087</strain>
    </source>
</reference>
<evidence type="ECO:0000313" key="1">
    <source>
        <dbReference type="EMBL" id="MFF5294638.1"/>
    </source>
</evidence>
<dbReference type="EMBL" id="JBIAZU010000006">
    <property type="protein sequence ID" value="MFF5294638.1"/>
    <property type="molecule type" value="Genomic_DNA"/>
</dbReference>
<proteinExistence type="predicted"/>
<protein>
    <submittedName>
        <fullName evidence="1">Uncharacterized protein</fullName>
    </submittedName>
</protein>
<comment type="caution">
    <text evidence="1">The sequence shown here is derived from an EMBL/GenBank/DDBJ whole genome shotgun (WGS) entry which is preliminary data.</text>
</comment>
<organism evidence="1 2">
    <name type="scientific">Paractinoplanes globisporus</name>
    <dbReference type="NCBI Taxonomy" id="113565"/>
    <lineage>
        <taxon>Bacteria</taxon>
        <taxon>Bacillati</taxon>
        <taxon>Actinomycetota</taxon>
        <taxon>Actinomycetes</taxon>
        <taxon>Micromonosporales</taxon>
        <taxon>Micromonosporaceae</taxon>
        <taxon>Paractinoplanes</taxon>
    </lineage>
</organism>